<accession>A0A5J6Z6F5</accession>
<organism evidence="4 5">
    <name type="scientific">Corynebacterium urogenitale</name>
    <dbReference type="NCBI Taxonomy" id="2487892"/>
    <lineage>
        <taxon>Bacteria</taxon>
        <taxon>Bacillati</taxon>
        <taxon>Actinomycetota</taxon>
        <taxon>Actinomycetes</taxon>
        <taxon>Mycobacteriales</taxon>
        <taxon>Corynebacteriaceae</taxon>
        <taxon>Corynebacterium</taxon>
    </lineage>
</organism>
<dbReference type="GO" id="GO:0016787">
    <property type="term" value="F:hydrolase activity"/>
    <property type="evidence" value="ECO:0007669"/>
    <property type="project" value="UniProtKB-KW"/>
</dbReference>
<dbReference type="InterPro" id="IPR015797">
    <property type="entry name" value="NUDIX_hydrolase-like_dom_sf"/>
</dbReference>
<dbReference type="PANTHER" id="PTHR43046:SF2">
    <property type="entry name" value="8-OXO-DGTP DIPHOSPHATASE-RELATED"/>
    <property type="match status" value="1"/>
</dbReference>
<dbReference type="SUPFAM" id="SSF55811">
    <property type="entry name" value="Nudix"/>
    <property type="match status" value="1"/>
</dbReference>
<dbReference type="OrthoDB" id="3404294at2"/>
<protein>
    <recommendedName>
        <fullName evidence="3">Nudix hydrolase domain-containing protein</fullName>
    </recommendedName>
</protein>
<keyword evidence="5" id="KW-1185">Reference proteome</keyword>
<name>A0A5J6Z6F5_9CORY</name>
<dbReference type="RefSeq" id="WP_151903005.1">
    <property type="nucleotide sequence ID" value="NZ_CP045032.1"/>
</dbReference>
<comment type="cofactor">
    <cofactor evidence="1">
        <name>Mg(2+)</name>
        <dbReference type="ChEBI" id="CHEBI:18420"/>
    </cofactor>
</comment>
<dbReference type="Gene3D" id="3.90.79.10">
    <property type="entry name" value="Nucleoside Triphosphate Pyrophosphohydrolase"/>
    <property type="match status" value="1"/>
</dbReference>
<proteinExistence type="predicted"/>
<dbReference type="KEGG" id="cuo:CUROG_06550"/>
<reference evidence="5" key="1">
    <citation type="submission" date="2019-10" db="EMBL/GenBank/DDBJ databases">
        <title>Complete genome sequence of Corynebacterium urogenitalis DSM 108747, isolated from the genital tract of a cow.</title>
        <authorList>
            <person name="Ruckert C."/>
            <person name="Ballas P."/>
            <person name="Wagener K."/>
            <person name="Drillich M."/>
            <person name="Kaempfer P."/>
            <person name="Busse H.-J."/>
            <person name="Ehling-Schulz M."/>
        </authorList>
    </citation>
    <scope>NUCLEOTIDE SEQUENCE [LARGE SCALE GENOMIC DNA]</scope>
    <source>
        <strain evidence="5">LMM 1652</strain>
    </source>
</reference>
<sequence>MSYEGPEYRGDGWAVQADGNRFWGVLGAAGLFLITPDDRVLLQLRALWTNRGGTWAIPGGARNPGETAAQAAQRETWEETSIDTDRIEVLGELVTAAAPLDHVLRREHVEDADEPLLAPLKQLAEKLGDPREAIKAQPVTNPRNGGQAIFGLGARWWWEIKDENLNDEWTYTTVIAECPEALDFSATSESTDLRWCPLSELEEMDLMPAFREALPVIREELAALRKQREQ</sequence>
<evidence type="ECO:0000256" key="2">
    <source>
        <dbReference type="ARBA" id="ARBA00022801"/>
    </source>
</evidence>
<dbReference type="InterPro" id="IPR000086">
    <property type="entry name" value="NUDIX_hydrolase_dom"/>
</dbReference>
<dbReference type="Pfam" id="PF00293">
    <property type="entry name" value="NUDIX"/>
    <property type="match status" value="1"/>
</dbReference>
<dbReference type="AlphaFoldDB" id="A0A5J6Z6F5"/>
<dbReference type="Proteomes" id="UP000326711">
    <property type="component" value="Chromosome"/>
</dbReference>
<gene>
    <name evidence="4" type="ORF">CUROG_06550</name>
</gene>
<dbReference type="PROSITE" id="PS51462">
    <property type="entry name" value="NUDIX"/>
    <property type="match status" value="1"/>
</dbReference>
<evidence type="ECO:0000313" key="4">
    <source>
        <dbReference type="EMBL" id="QFQ02668.1"/>
    </source>
</evidence>
<keyword evidence="2" id="KW-0378">Hydrolase</keyword>
<feature type="domain" description="Nudix hydrolase" evidence="3">
    <location>
        <begin position="24"/>
        <end position="218"/>
    </location>
</feature>
<dbReference type="PANTHER" id="PTHR43046">
    <property type="entry name" value="GDP-MANNOSE MANNOSYL HYDROLASE"/>
    <property type="match status" value="1"/>
</dbReference>
<dbReference type="EMBL" id="CP045032">
    <property type="protein sequence ID" value="QFQ02668.1"/>
    <property type="molecule type" value="Genomic_DNA"/>
</dbReference>
<evidence type="ECO:0000259" key="3">
    <source>
        <dbReference type="PROSITE" id="PS51462"/>
    </source>
</evidence>
<evidence type="ECO:0000313" key="5">
    <source>
        <dbReference type="Proteomes" id="UP000326711"/>
    </source>
</evidence>
<evidence type="ECO:0000256" key="1">
    <source>
        <dbReference type="ARBA" id="ARBA00001946"/>
    </source>
</evidence>